<dbReference type="CDD" id="cd01650">
    <property type="entry name" value="RT_nLTR_like"/>
    <property type="match status" value="1"/>
</dbReference>
<sequence length="961" mass="110802">MPPSVARGLLNLQKLEIRDCLSMEEVITKEKQQGEGIMTLFPLLEKLELYTVPKLGHFFLTECTLEIPFLKEVHISDCPEMKTFVQQGIFVSTPSLESVNNDDKMKVVDLNKAMFSSKVCCPSLEELLIWGPNSISALYSQQFPTAYFSKLERLEVKSCGKLRNLMSPSVARGALNLRILNIIDCESMKEVITEEEQGEEIMMNEPLFSLLENLELARQPKLGHFFLTEHALKFSFLKKVLICHFPEMKPLVQQGISVSTPSLKSVNNDDEVKVDDLNKAMFNDADTMWNKAASCIREVASEVLGVSRGKFGGHKGDWWWNGEVQGKVEAKKAAYTKVVECVDEEEKRTLKKVYKTTKTEAKLAVTKAKTAAFERLYVELGDKGGDKKLYRLAKARERKARDLDQVKCIKDEEGKVLVEETSIKQRWQRYFHKLLNEVGDRDIVLGELAHSERLRNFGYCRCFRIEEVMSAISRMSRGRATGPDEIPVEFWKSTDKAGIEWLTRLFNVIFKTAKMPDEWRWSTMVPLYKNKGDIQNCNNYRGIKLLSHSMKIWERVVEMRVRRGVSISENQFGFMPGRSTTEAIHLMRRLVEKYRERKRDLHMVFIDLEKAYDKVPRKVLWRCLEAKGVPMIYIRAIKDMYGGAKTRVRTVGGDSEHFPVEMGLHQGSVLSPFLFAVVMDELTRSIQEKVPWCMLFADDIELIDETRDRVNARLEVWRQTLESKGFRLSRTKTEYLGCKFSDAVDEADGEVRLDTQIIPKKESSKYLGAVIQRSGDIDGDVTHRIGAAWLKWRLASGVLCDKKVPPKLKGKFYRVVVRPALLYGAECWPVRNSHVQKLHVAEMRMLRWMCGHTRSDKIRNEVIREKVGVASVVDKLREVRLRWFGHVKRRCTDAPVRRSEGLVVEGTRRGRGRPKKYWGEVIRQDLAQLRITEDMTLDRKEWRSRIKVEGFLSQPGISIYL</sequence>
<dbReference type="SUPFAM" id="SSF52047">
    <property type="entry name" value="RNI-like"/>
    <property type="match status" value="1"/>
</dbReference>
<dbReference type="PROSITE" id="PS50878">
    <property type="entry name" value="RT_POL"/>
    <property type="match status" value="1"/>
</dbReference>
<evidence type="ECO:0000313" key="2">
    <source>
        <dbReference type="EMBL" id="KAL3363599.1"/>
    </source>
</evidence>
<name>A0ABD2U465_9SOLN</name>
<evidence type="ECO:0000313" key="3">
    <source>
        <dbReference type="Proteomes" id="UP001627284"/>
    </source>
</evidence>
<dbReference type="Pfam" id="PF00078">
    <property type="entry name" value="RVT_1"/>
    <property type="match status" value="1"/>
</dbReference>
<dbReference type="InterPro" id="IPR043128">
    <property type="entry name" value="Rev_trsase/Diguanyl_cyclase"/>
</dbReference>
<dbReference type="PANTHER" id="PTHR46238">
    <property type="entry name" value="REVERSE TRANSCRIPTASE DOMAIN-CONTAINING PROTEIN"/>
    <property type="match status" value="1"/>
</dbReference>
<keyword evidence="3" id="KW-1185">Reference proteome</keyword>
<dbReference type="InterPro" id="IPR043502">
    <property type="entry name" value="DNA/RNA_pol_sf"/>
</dbReference>
<dbReference type="Proteomes" id="UP001627284">
    <property type="component" value="Unassembled WGS sequence"/>
</dbReference>
<dbReference type="Gene3D" id="3.80.10.10">
    <property type="entry name" value="Ribonuclease Inhibitor"/>
    <property type="match status" value="1"/>
</dbReference>
<accession>A0ABD2U465</accession>
<reference evidence="2 3" key="1">
    <citation type="submission" date="2024-05" db="EMBL/GenBank/DDBJ databases">
        <title>De novo assembly of an allotetraploid wild potato.</title>
        <authorList>
            <person name="Hosaka A.J."/>
        </authorList>
    </citation>
    <scope>NUCLEOTIDE SEQUENCE [LARGE SCALE GENOMIC DNA]</scope>
    <source>
        <tissue evidence="2">Young leaves</tissue>
    </source>
</reference>
<feature type="domain" description="Reverse transcriptase" evidence="1">
    <location>
        <begin position="508"/>
        <end position="771"/>
    </location>
</feature>
<dbReference type="EMBL" id="JBJKTR010000007">
    <property type="protein sequence ID" value="KAL3363599.1"/>
    <property type="molecule type" value="Genomic_DNA"/>
</dbReference>
<protein>
    <recommendedName>
        <fullName evidence="1">Reverse transcriptase domain-containing protein</fullName>
    </recommendedName>
</protein>
<proteinExistence type="predicted"/>
<gene>
    <name evidence="2" type="ORF">AABB24_012720</name>
</gene>
<comment type="caution">
    <text evidence="2">The sequence shown here is derived from an EMBL/GenBank/DDBJ whole genome shotgun (WGS) entry which is preliminary data.</text>
</comment>
<organism evidence="2 3">
    <name type="scientific">Solanum stoloniferum</name>
    <dbReference type="NCBI Taxonomy" id="62892"/>
    <lineage>
        <taxon>Eukaryota</taxon>
        <taxon>Viridiplantae</taxon>
        <taxon>Streptophyta</taxon>
        <taxon>Embryophyta</taxon>
        <taxon>Tracheophyta</taxon>
        <taxon>Spermatophyta</taxon>
        <taxon>Magnoliopsida</taxon>
        <taxon>eudicotyledons</taxon>
        <taxon>Gunneridae</taxon>
        <taxon>Pentapetalae</taxon>
        <taxon>asterids</taxon>
        <taxon>lamiids</taxon>
        <taxon>Solanales</taxon>
        <taxon>Solanaceae</taxon>
        <taxon>Solanoideae</taxon>
        <taxon>Solaneae</taxon>
        <taxon>Solanum</taxon>
    </lineage>
</organism>
<dbReference type="InterPro" id="IPR000477">
    <property type="entry name" value="RT_dom"/>
</dbReference>
<dbReference type="SUPFAM" id="SSF56672">
    <property type="entry name" value="DNA/RNA polymerases"/>
    <property type="match status" value="1"/>
</dbReference>
<evidence type="ECO:0000259" key="1">
    <source>
        <dbReference type="PROSITE" id="PS50878"/>
    </source>
</evidence>
<dbReference type="InterPro" id="IPR057135">
    <property type="entry name" value="At4g27190-like_LRR"/>
</dbReference>
<dbReference type="InterPro" id="IPR032675">
    <property type="entry name" value="LRR_dom_sf"/>
</dbReference>
<dbReference type="Gene3D" id="3.30.70.270">
    <property type="match status" value="1"/>
</dbReference>
<dbReference type="AlphaFoldDB" id="A0ABD2U465"/>
<dbReference type="Pfam" id="PF23247">
    <property type="entry name" value="LRR_RPS2"/>
    <property type="match status" value="2"/>
</dbReference>
<dbReference type="PANTHER" id="PTHR46238:SF8">
    <property type="entry name" value="ENDONUCLEASE_EXONUCLEASE_PHOSPHATASE DOMAIN-CONTAINING PROTEIN"/>
    <property type="match status" value="1"/>
</dbReference>